<dbReference type="EMBL" id="JH000181">
    <property type="protein sequence ID" value="EGV97750.1"/>
    <property type="molecule type" value="Genomic_DNA"/>
</dbReference>
<name>G3H6U8_CRIGR</name>
<sequence length="56" mass="6522">MYPVYLLCTGVYFRVDQSHSWCHIFTLFEGIITDDTEVYQGIPRSGTVFQVRNCTN</sequence>
<evidence type="ECO:0000313" key="2">
    <source>
        <dbReference type="Proteomes" id="UP000001075"/>
    </source>
</evidence>
<proteinExistence type="predicted"/>
<reference evidence="2" key="1">
    <citation type="journal article" date="2011" name="Nat. Biotechnol.">
        <title>The genomic sequence of the Chinese hamster ovary (CHO)-K1 cell line.</title>
        <authorList>
            <person name="Xu X."/>
            <person name="Nagarajan H."/>
            <person name="Lewis N.E."/>
            <person name="Pan S."/>
            <person name="Cai Z."/>
            <person name="Liu X."/>
            <person name="Chen W."/>
            <person name="Xie M."/>
            <person name="Wang W."/>
            <person name="Hammond S."/>
            <person name="Andersen M.R."/>
            <person name="Neff N."/>
            <person name="Passarelli B."/>
            <person name="Koh W."/>
            <person name="Fan H.C."/>
            <person name="Wang J."/>
            <person name="Gui Y."/>
            <person name="Lee K.H."/>
            <person name="Betenbaugh M.J."/>
            <person name="Quake S.R."/>
            <person name="Famili I."/>
            <person name="Palsson B.O."/>
            <person name="Wang J."/>
        </authorList>
    </citation>
    <scope>NUCLEOTIDE SEQUENCE [LARGE SCALE GENOMIC DNA]</scope>
    <source>
        <strain evidence="2">CHO K1 cell line</strain>
    </source>
</reference>
<protein>
    <submittedName>
        <fullName evidence="1">Uncharacterized protein</fullName>
    </submittedName>
</protein>
<gene>
    <name evidence="1" type="ORF">I79_006068</name>
</gene>
<dbReference type="Proteomes" id="UP000001075">
    <property type="component" value="Unassembled WGS sequence"/>
</dbReference>
<organism evidence="1 2">
    <name type="scientific">Cricetulus griseus</name>
    <name type="common">Chinese hamster</name>
    <name type="synonym">Cricetulus barabensis griseus</name>
    <dbReference type="NCBI Taxonomy" id="10029"/>
    <lineage>
        <taxon>Eukaryota</taxon>
        <taxon>Metazoa</taxon>
        <taxon>Chordata</taxon>
        <taxon>Craniata</taxon>
        <taxon>Vertebrata</taxon>
        <taxon>Euteleostomi</taxon>
        <taxon>Mammalia</taxon>
        <taxon>Eutheria</taxon>
        <taxon>Euarchontoglires</taxon>
        <taxon>Glires</taxon>
        <taxon>Rodentia</taxon>
        <taxon>Myomorpha</taxon>
        <taxon>Muroidea</taxon>
        <taxon>Cricetidae</taxon>
        <taxon>Cricetinae</taxon>
        <taxon>Cricetulus</taxon>
    </lineage>
</organism>
<accession>G3H6U8</accession>
<dbReference type="AlphaFoldDB" id="G3H6U8"/>
<evidence type="ECO:0000313" key="1">
    <source>
        <dbReference type="EMBL" id="EGV97750.1"/>
    </source>
</evidence>
<dbReference type="InParanoid" id="G3H6U8"/>